<organism evidence="2">
    <name type="scientific">Arion vulgaris</name>
    <dbReference type="NCBI Taxonomy" id="1028688"/>
    <lineage>
        <taxon>Eukaryota</taxon>
        <taxon>Metazoa</taxon>
        <taxon>Spiralia</taxon>
        <taxon>Lophotrochozoa</taxon>
        <taxon>Mollusca</taxon>
        <taxon>Gastropoda</taxon>
        <taxon>Heterobranchia</taxon>
        <taxon>Euthyneura</taxon>
        <taxon>Panpulmonata</taxon>
        <taxon>Eupulmonata</taxon>
        <taxon>Stylommatophora</taxon>
        <taxon>Helicina</taxon>
        <taxon>Arionoidea</taxon>
        <taxon>Arionidae</taxon>
        <taxon>Arion</taxon>
    </lineage>
</organism>
<dbReference type="PROSITE" id="PS50082">
    <property type="entry name" value="WD_REPEATS_2"/>
    <property type="match status" value="2"/>
</dbReference>
<dbReference type="SMART" id="SM00320">
    <property type="entry name" value="WD40"/>
    <property type="match status" value="2"/>
</dbReference>
<dbReference type="GO" id="GO:0000045">
    <property type="term" value="P:autophagosome assembly"/>
    <property type="evidence" value="ECO:0007669"/>
    <property type="project" value="InterPro"/>
</dbReference>
<feature type="repeat" description="WD" evidence="1">
    <location>
        <begin position="61"/>
        <end position="95"/>
    </location>
</feature>
<feature type="non-terminal residue" evidence="2">
    <location>
        <position position="1"/>
    </location>
</feature>
<dbReference type="AlphaFoldDB" id="A0A0B6Y7Y4"/>
<dbReference type="Gene3D" id="2.130.10.10">
    <property type="entry name" value="YVTN repeat-like/Quinoprotein amine dehydrogenase"/>
    <property type="match status" value="1"/>
</dbReference>
<gene>
    <name evidence="2" type="primary">ORF14855</name>
</gene>
<feature type="repeat" description="WD" evidence="1">
    <location>
        <begin position="31"/>
        <end position="60"/>
    </location>
</feature>
<dbReference type="InterPro" id="IPR036322">
    <property type="entry name" value="WD40_repeat_dom_sf"/>
</dbReference>
<dbReference type="GO" id="GO:0000421">
    <property type="term" value="C:autophagosome membrane"/>
    <property type="evidence" value="ECO:0007669"/>
    <property type="project" value="TreeGrafter"/>
</dbReference>
<proteinExistence type="predicted"/>
<dbReference type="PANTHER" id="PTHR19878">
    <property type="entry name" value="AUTOPHAGY PROTEIN 16-LIKE"/>
    <property type="match status" value="1"/>
</dbReference>
<dbReference type="InterPro" id="IPR015943">
    <property type="entry name" value="WD40/YVTN_repeat-like_dom_sf"/>
</dbReference>
<dbReference type="GO" id="GO:0043495">
    <property type="term" value="F:protein-membrane adaptor activity"/>
    <property type="evidence" value="ECO:0007669"/>
    <property type="project" value="TreeGrafter"/>
</dbReference>
<dbReference type="PANTHER" id="PTHR19878:SF8">
    <property type="entry name" value="AUTOPHAGY-RELATED 16, ISOFORM F"/>
    <property type="match status" value="1"/>
</dbReference>
<dbReference type="EMBL" id="HACG01005061">
    <property type="protein sequence ID" value="CEK51926.1"/>
    <property type="molecule type" value="Transcribed_RNA"/>
</dbReference>
<dbReference type="GO" id="GO:0034045">
    <property type="term" value="C:phagophore assembly site membrane"/>
    <property type="evidence" value="ECO:0007669"/>
    <property type="project" value="TreeGrafter"/>
</dbReference>
<dbReference type="InterPro" id="IPR001680">
    <property type="entry name" value="WD40_rpt"/>
</dbReference>
<dbReference type="InterPro" id="IPR045160">
    <property type="entry name" value="ATG16"/>
</dbReference>
<reference evidence="2" key="1">
    <citation type="submission" date="2014-12" db="EMBL/GenBank/DDBJ databases">
        <title>Insight into the proteome of Arion vulgaris.</title>
        <authorList>
            <person name="Aradska J."/>
            <person name="Bulat T."/>
            <person name="Smidak R."/>
            <person name="Sarate P."/>
            <person name="Gangsoo J."/>
            <person name="Sialana F."/>
            <person name="Bilban M."/>
            <person name="Lubec G."/>
        </authorList>
    </citation>
    <scope>NUCLEOTIDE SEQUENCE</scope>
    <source>
        <tissue evidence="2">Skin</tissue>
    </source>
</reference>
<dbReference type="Pfam" id="PF00400">
    <property type="entry name" value="WD40"/>
    <property type="match status" value="2"/>
</dbReference>
<dbReference type="GO" id="GO:0034274">
    <property type="term" value="C:Atg12-Atg5-Atg16 complex"/>
    <property type="evidence" value="ECO:0007669"/>
    <property type="project" value="TreeGrafter"/>
</dbReference>
<evidence type="ECO:0000256" key="1">
    <source>
        <dbReference type="PROSITE-ProRule" id="PRU00221"/>
    </source>
</evidence>
<sequence>LSVIDLRMNQVLCTLVAQGFKVGWESARAVFSPDLEYAAAGSGDGDLYIWNINKKTTERVLKEHSHAVLACSWNPAGTSIVSCEKGKTVVVWSDY</sequence>
<keyword evidence="1" id="KW-0853">WD repeat</keyword>
<accession>A0A0B6Y7Y4</accession>
<evidence type="ECO:0000313" key="2">
    <source>
        <dbReference type="EMBL" id="CEK51926.1"/>
    </source>
</evidence>
<name>A0A0B6Y7Y4_9EUPU</name>
<dbReference type="SUPFAM" id="SSF50978">
    <property type="entry name" value="WD40 repeat-like"/>
    <property type="match status" value="1"/>
</dbReference>
<protein>
    <submittedName>
        <fullName evidence="2">Uncharacterized protein</fullName>
    </submittedName>
</protein>
<dbReference type="PROSITE" id="PS50294">
    <property type="entry name" value="WD_REPEATS_REGION"/>
    <property type="match status" value="1"/>
</dbReference>